<name>A7F530_SCLS1</name>
<protein>
    <submittedName>
        <fullName evidence="1">Uncharacterized protein</fullName>
    </submittedName>
</protein>
<sequence>MARGSPELVYWYHVEQFSPVVIRQTWDDVDEAAEGDELGGANAVSVRLLSLVPDWDISCGAVASEGSVVSEGSKVSAEVGVIVSEASESEGEGVISDSTECVRDLAEIV</sequence>
<dbReference type="EMBL" id="CH476642">
    <property type="protein sequence ID" value="EDN97851.1"/>
    <property type="molecule type" value="Genomic_DNA"/>
</dbReference>
<reference evidence="2" key="1">
    <citation type="journal article" date="2011" name="PLoS Genet.">
        <title>Genomic analysis of the necrotrophic fungal pathogens Sclerotinia sclerotiorum and Botrytis cinerea.</title>
        <authorList>
            <person name="Amselem J."/>
            <person name="Cuomo C.A."/>
            <person name="van Kan J.A."/>
            <person name="Viaud M."/>
            <person name="Benito E.P."/>
            <person name="Couloux A."/>
            <person name="Coutinho P.M."/>
            <person name="de Vries R.P."/>
            <person name="Dyer P.S."/>
            <person name="Fillinger S."/>
            <person name="Fournier E."/>
            <person name="Gout L."/>
            <person name="Hahn M."/>
            <person name="Kohn L."/>
            <person name="Lapalu N."/>
            <person name="Plummer K.M."/>
            <person name="Pradier J.M."/>
            <person name="Quevillon E."/>
            <person name="Sharon A."/>
            <person name="Simon A."/>
            <person name="ten Have A."/>
            <person name="Tudzynski B."/>
            <person name="Tudzynski P."/>
            <person name="Wincker P."/>
            <person name="Andrew M."/>
            <person name="Anthouard V."/>
            <person name="Beever R.E."/>
            <person name="Beffa R."/>
            <person name="Benoit I."/>
            <person name="Bouzid O."/>
            <person name="Brault B."/>
            <person name="Chen Z."/>
            <person name="Choquer M."/>
            <person name="Collemare J."/>
            <person name="Cotton P."/>
            <person name="Danchin E.G."/>
            <person name="Da Silva C."/>
            <person name="Gautier A."/>
            <person name="Giraud C."/>
            <person name="Giraud T."/>
            <person name="Gonzalez C."/>
            <person name="Grossetete S."/>
            <person name="Guldener U."/>
            <person name="Henrissat B."/>
            <person name="Howlett B.J."/>
            <person name="Kodira C."/>
            <person name="Kretschmer M."/>
            <person name="Lappartient A."/>
            <person name="Leroch M."/>
            <person name="Levis C."/>
            <person name="Mauceli E."/>
            <person name="Neuveglise C."/>
            <person name="Oeser B."/>
            <person name="Pearson M."/>
            <person name="Poulain J."/>
            <person name="Poussereau N."/>
            <person name="Quesneville H."/>
            <person name="Rascle C."/>
            <person name="Schumacher J."/>
            <person name="Segurens B."/>
            <person name="Sexton A."/>
            <person name="Silva E."/>
            <person name="Sirven C."/>
            <person name="Soanes D.M."/>
            <person name="Talbot N.J."/>
            <person name="Templeton M."/>
            <person name="Yandava C."/>
            <person name="Yarden O."/>
            <person name="Zeng Q."/>
            <person name="Rollins J.A."/>
            <person name="Lebrun M.H."/>
            <person name="Dickman M."/>
        </authorList>
    </citation>
    <scope>NUCLEOTIDE SEQUENCE [LARGE SCALE GENOMIC DNA]</scope>
    <source>
        <strain evidence="2">ATCC 18683 / 1980 / Ss-1</strain>
    </source>
</reference>
<dbReference type="InParanoid" id="A7F530"/>
<accession>A7F530</accession>
<keyword evidence="2" id="KW-1185">Reference proteome</keyword>
<dbReference type="KEGG" id="ssl:SS1G_12705"/>
<dbReference type="RefSeq" id="XP_001586130.1">
    <property type="nucleotide sequence ID" value="XM_001586080.1"/>
</dbReference>
<gene>
    <name evidence="1" type="ORF">SS1G_12705</name>
</gene>
<dbReference type="GeneID" id="5482386"/>
<evidence type="ECO:0000313" key="1">
    <source>
        <dbReference type="EMBL" id="EDN97851.1"/>
    </source>
</evidence>
<proteinExistence type="predicted"/>
<dbReference type="AlphaFoldDB" id="A7F530"/>
<evidence type="ECO:0000313" key="2">
    <source>
        <dbReference type="Proteomes" id="UP000001312"/>
    </source>
</evidence>
<organism evidence="1 2">
    <name type="scientific">Sclerotinia sclerotiorum (strain ATCC 18683 / 1980 / Ss-1)</name>
    <name type="common">White mold</name>
    <name type="synonym">Whetzelinia sclerotiorum</name>
    <dbReference type="NCBI Taxonomy" id="665079"/>
    <lineage>
        <taxon>Eukaryota</taxon>
        <taxon>Fungi</taxon>
        <taxon>Dikarya</taxon>
        <taxon>Ascomycota</taxon>
        <taxon>Pezizomycotina</taxon>
        <taxon>Leotiomycetes</taxon>
        <taxon>Helotiales</taxon>
        <taxon>Sclerotiniaceae</taxon>
        <taxon>Sclerotinia</taxon>
    </lineage>
</organism>
<dbReference type="Proteomes" id="UP000001312">
    <property type="component" value="Unassembled WGS sequence"/>
</dbReference>